<dbReference type="PROSITE" id="PS00182">
    <property type="entry name" value="GLNA_ADENYLATION"/>
    <property type="match status" value="1"/>
</dbReference>
<keyword evidence="4" id="KW-0535">Nitrogen fixation</keyword>
<protein>
    <recommendedName>
        <fullName evidence="12">Glutamine synthetase</fullName>
        <ecNumber evidence="12">6.3.1.2</ecNumber>
    </recommendedName>
</protein>
<evidence type="ECO:0000256" key="9">
    <source>
        <dbReference type="PROSITE-ProRule" id="PRU01330"/>
    </source>
</evidence>
<dbReference type="SMART" id="SM01230">
    <property type="entry name" value="Gln-synt_C"/>
    <property type="match status" value="1"/>
</dbReference>
<dbReference type="PROSITE" id="PS51987">
    <property type="entry name" value="GS_CATALYTIC"/>
    <property type="match status" value="1"/>
</dbReference>
<dbReference type="InterPro" id="IPR027303">
    <property type="entry name" value="Gln_synth_gly_rich_site"/>
</dbReference>
<feature type="binding site" evidence="5">
    <location>
        <position position="339"/>
    </location>
    <ligand>
        <name>L-glutamate</name>
        <dbReference type="ChEBI" id="CHEBI:29985"/>
    </ligand>
</feature>
<dbReference type="InterPro" id="IPR001637">
    <property type="entry name" value="Gln_synth_I_adenylation_site"/>
</dbReference>
<keyword evidence="7" id="KW-0479">Metal-binding</keyword>
<keyword evidence="16" id="KW-1185">Reference proteome</keyword>
<feature type="binding site" evidence="6">
    <location>
        <position position="357"/>
    </location>
    <ligand>
        <name>ATP</name>
        <dbReference type="ChEBI" id="CHEBI:30616"/>
    </ligand>
</feature>
<dbReference type="PANTHER" id="PTHR43407:SF2">
    <property type="entry name" value="GLUTAMINE SYNTHETASE"/>
    <property type="match status" value="1"/>
</dbReference>
<dbReference type="EC" id="6.3.1.2" evidence="12"/>
<dbReference type="Pfam" id="PF03951">
    <property type="entry name" value="Gln-synt_N"/>
    <property type="match status" value="1"/>
</dbReference>
<feature type="binding site" evidence="7">
    <location>
        <position position="148"/>
    </location>
    <ligand>
        <name>Mg(2+)</name>
        <dbReference type="ChEBI" id="CHEBI:18420"/>
        <label>1</label>
    </ligand>
</feature>
<feature type="binding site" evidence="6">
    <location>
        <begin position="289"/>
        <end position="291"/>
    </location>
    <ligand>
        <name>ATP</name>
        <dbReference type="ChEBI" id="CHEBI:30616"/>
    </ligand>
</feature>
<dbReference type="GO" id="GO:0019740">
    <property type="term" value="P:nitrogen utilization"/>
    <property type="evidence" value="ECO:0007669"/>
    <property type="project" value="TreeGrafter"/>
</dbReference>
<evidence type="ECO:0000256" key="10">
    <source>
        <dbReference type="RuleBase" id="RU000384"/>
    </source>
</evidence>
<feature type="binding site" evidence="5">
    <location>
        <position position="345"/>
    </location>
    <ligand>
        <name>L-glutamate</name>
        <dbReference type="ChEBI" id="CHEBI:29985"/>
    </ligand>
</feature>
<keyword evidence="11" id="KW-0963">Cytoplasm</keyword>
<evidence type="ECO:0000256" key="2">
    <source>
        <dbReference type="ARBA" id="ARBA00009897"/>
    </source>
</evidence>
<gene>
    <name evidence="15" type="primary">glnA</name>
    <name evidence="15" type="ORF">HLH21_16825</name>
</gene>
<feature type="binding site" evidence="5">
    <location>
        <position position="357"/>
    </location>
    <ligand>
        <name>L-glutamate</name>
        <dbReference type="ChEBI" id="CHEBI:29985"/>
    </ligand>
</feature>
<reference evidence="15 16" key="1">
    <citation type="submission" date="2020-04" db="EMBL/GenBank/DDBJ databases">
        <title>Description of novel Gluconacetobacter.</title>
        <authorList>
            <person name="Sombolestani A."/>
        </authorList>
    </citation>
    <scope>NUCLEOTIDE SEQUENCE [LARGE SCALE GENOMIC DNA]</scope>
    <source>
        <strain evidence="15 16">LMG 21312</strain>
    </source>
</reference>
<comment type="cofactor">
    <cofactor evidence="7">
        <name>Mg(2+)</name>
        <dbReference type="ChEBI" id="CHEBI:18420"/>
    </cofactor>
    <text evidence="7">Binds 2 Mg(2+) ions per subunit.</text>
</comment>
<dbReference type="PROSITE" id="PS00181">
    <property type="entry name" value="GLNA_ATP"/>
    <property type="match status" value="1"/>
</dbReference>
<feature type="binding site" evidence="7">
    <location>
        <position position="231"/>
    </location>
    <ligand>
        <name>Mg(2+)</name>
        <dbReference type="ChEBI" id="CHEBI:18420"/>
        <label>1</label>
    </ligand>
</feature>
<evidence type="ECO:0000259" key="13">
    <source>
        <dbReference type="PROSITE" id="PS51986"/>
    </source>
</evidence>
<dbReference type="InterPro" id="IPR008147">
    <property type="entry name" value="Gln_synt_N"/>
</dbReference>
<keyword evidence="8" id="KW-0597">Phosphoprotein</keyword>
<keyword evidence="6 12" id="KW-0547">Nucleotide-binding</keyword>
<comment type="caution">
    <text evidence="15">The sequence shown here is derived from an EMBL/GenBank/DDBJ whole genome shotgun (WGS) entry which is preliminary data.</text>
</comment>
<evidence type="ECO:0000256" key="12">
    <source>
        <dbReference type="RuleBase" id="RU004356"/>
    </source>
</evidence>
<sequence>MAKKAPTPAPAAPPSPDAASVAKVFSLIQEHSVELVDLRFTDPRGKWHHTTQHVSTIEQDTFRDGFMFDGSSIAGWKAINESDMVLLPDPATAVMDPFSAKPQLILICDIIEPSTGQFYNRDPRATAKLAEAYLKSTGLGDTAFFGPEAEFFIFDSVRFGTGPNYGTYQLDSIEGPGASLKDYPEGNMGHRPGVKGGYFPVAPVDSEGDLRAEMLTTMGEMGLPIEKHHHEVAQSQHELGTKFATLVQSADFMQIYKYCVHNVAHSYGKTATFMPKPIYGDNGSGMHVHQSIWKAGKPVFAGNGYADLSDQALYYIGGIIKHAKALNAFTNPSTNSYKRLIPGFEAPVLLAYSARNRSASCRIPYATSPKAKRVEVRFPDPTANPYLAFAAMLMAGLDGIRNKIHPGDAMDKDLYDLPPEELKQIPTVCGSLREALEALEADHEFLLAGNVFTRDQIESYCAIKWQDVYKFEHTPHPAEFEMYYSV</sequence>
<dbReference type="FunFam" id="3.30.590.10:FF:000001">
    <property type="entry name" value="Glutamine synthetase"/>
    <property type="match status" value="1"/>
</dbReference>
<dbReference type="Gene3D" id="3.30.590.10">
    <property type="entry name" value="Glutamine synthetase/guanido kinase, catalytic domain"/>
    <property type="match status" value="1"/>
</dbReference>
<dbReference type="RefSeq" id="WP_182944893.1">
    <property type="nucleotide sequence ID" value="NZ_JABEQH010000040.1"/>
</dbReference>
<dbReference type="Pfam" id="PF00120">
    <property type="entry name" value="Gln-synt_C"/>
    <property type="match status" value="1"/>
</dbReference>
<evidence type="ECO:0000256" key="11">
    <source>
        <dbReference type="RuleBase" id="RU000387"/>
    </source>
</evidence>
<organism evidence="15 16">
    <name type="scientific">Gluconacetobacter johannae</name>
    <dbReference type="NCBI Taxonomy" id="112140"/>
    <lineage>
        <taxon>Bacteria</taxon>
        <taxon>Pseudomonadati</taxon>
        <taxon>Pseudomonadota</taxon>
        <taxon>Alphaproteobacteria</taxon>
        <taxon>Acetobacterales</taxon>
        <taxon>Acetobacteraceae</taxon>
        <taxon>Gluconacetobacter</taxon>
    </lineage>
</organism>
<evidence type="ECO:0000256" key="5">
    <source>
        <dbReference type="PIRSR" id="PIRSR604809-1"/>
    </source>
</evidence>
<feature type="domain" description="GS beta-grasp" evidence="13">
    <location>
        <begin position="31"/>
        <end position="115"/>
    </location>
</feature>
<proteinExistence type="inferred from homology"/>
<dbReference type="GO" id="GO:0004356">
    <property type="term" value="F:glutamine synthetase activity"/>
    <property type="evidence" value="ECO:0007669"/>
    <property type="project" value="UniProtKB-EC"/>
</dbReference>
<feature type="binding site" evidence="5">
    <location>
        <begin position="282"/>
        <end position="283"/>
    </location>
    <ligand>
        <name>L-glutamate</name>
        <dbReference type="ChEBI" id="CHEBI:29985"/>
    </ligand>
</feature>
<evidence type="ECO:0000256" key="1">
    <source>
        <dbReference type="ARBA" id="ARBA00003117"/>
    </source>
</evidence>
<dbReference type="GO" id="GO:0006542">
    <property type="term" value="P:glutamine biosynthetic process"/>
    <property type="evidence" value="ECO:0007669"/>
    <property type="project" value="InterPro"/>
</dbReference>
<evidence type="ECO:0000256" key="3">
    <source>
        <dbReference type="ARBA" id="ARBA00011258"/>
    </source>
</evidence>
<dbReference type="SUPFAM" id="SSF55931">
    <property type="entry name" value="Glutamine synthetase/guanido kinase"/>
    <property type="match status" value="1"/>
</dbReference>
<evidence type="ECO:0000256" key="8">
    <source>
        <dbReference type="PIRSR" id="PIRSR604809-50"/>
    </source>
</evidence>
<dbReference type="SUPFAM" id="SSF54368">
    <property type="entry name" value="Glutamine synthetase, N-terminal domain"/>
    <property type="match status" value="1"/>
</dbReference>
<feature type="binding site" evidence="7">
    <location>
        <position position="238"/>
    </location>
    <ligand>
        <name>Mg(2+)</name>
        <dbReference type="ChEBI" id="CHEBI:18420"/>
        <label>1</label>
    </ligand>
</feature>
<dbReference type="EMBL" id="JABEQH010000040">
    <property type="protein sequence ID" value="MBB2177556.1"/>
    <property type="molecule type" value="Genomic_DNA"/>
</dbReference>
<evidence type="ECO:0000256" key="6">
    <source>
        <dbReference type="PIRSR" id="PIRSR604809-2"/>
    </source>
</evidence>
<dbReference type="InterPro" id="IPR004809">
    <property type="entry name" value="Gln_synth_I"/>
</dbReference>
<dbReference type="Proteomes" id="UP000561066">
    <property type="component" value="Unassembled WGS sequence"/>
</dbReference>
<keyword evidence="12 15" id="KW-0436">Ligase</keyword>
<dbReference type="NCBIfam" id="TIGR00653">
    <property type="entry name" value="GlnA"/>
    <property type="match status" value="1"/>
</dbReference>
<evidence type="ECO:0000256" key="4">
    <source>
        <dbReference type="ARBA" id="ARBA00023231"/>
    </source>
</evidence>
<feature type="binding site" evidence="7">
    <location>
        <position position="150"/>
    </location>
    <ligand>
        <name>Mg(2+)</name>
        <dbReference type="ChEBI" id="CHEBI:18420"/>
        <label>1</label>
    </ligand>
</feature>
<dbReference type="GO" id="GO:0005737">
    <property type="term" value="C:cytoplasm"/>
    <property type="evidence" value="ECO:0007669"/>
    <property type="project" value="UniProtKB-SubCell"/>
</dbReference>
<dbReference type="PANTHER" id="PTHR43407">
    <property type="entry name" value="GLUTAMINE SYNTHETASE"/>
    <property type="match status" value="1"/>
</dbReference>
<feature type="modified residue" description="O-AMP-tyrosine" evidence="8">
    <location>
        <position position="415"/>
    </location>
</feature>
<accession>A0A7W4JA83</accession>
<dbReference type="PROSITE" id="PS51986">
    <property type="entry name" value="GS_BETA_GRASP"/>
    <property type="match status" value="1"/>
</dbReference>
<dbReference type="GO" id="GO:0046872">
    <property type="term" value="F:metal ion binding"/>
    <property type="evidence" value="ECO:0007669"/>
    <property type="project" value="UniProtKB-KW"/>
</dbReference>
<keyword evidence="6 12" id="KW-0067">ATP-binding</keyword>
<feature type="binding site" evidence="7">
    <location>
        <position position="287"/>
    </location>
    <ligand>
        <name>Mg(2+)</name>
        <dbReference type="ChEBI" id="CHEBI:18420"/>
        <label>1</label>
    </ligand>
</feature>
<comment type="subunit">
    <text evidence="3">Oligomer of 12 subunits arranged in the form of two hexameric ring.</text>
</comment>
<name>A0A7W4JA83_9PROT</name>
<dbReference type="AlphaFoldDB" id="A0A7W4JA83"/>
<dbReference type="GO" id="GO:0016020">
    <property type="term" value="C:membrane"/>
    <property type="evidence" value="ECO:0007669"/>
    <property type="project" value="TreeGrafter"/>
</dbReference>
<evidence type="ECO:0000259" key="14">
    <source>
        <dbReference type="PROSITE" id="PS51987"/>
    </source>
</evidence>
<feature type="binding site" evidence="6">
    <location>
        <position position="370"/>
    </location>
    <ligand>
        <name>ATP</name>
        <dbReference type="ChEBI" id="CHEBI:30616"/>
    </ligand>
</feature>
<feature type="domain" description="GS catalytic" evidence="14">
    <location>
        <begin position="123"/>
        <end position="486"/>
    </location>
</feature>
<dbReference type="InterPro" id="IPR027302">
    <property type="entry name" value="Gln_synth_N_conserv_site"/>
</dbReference>
<dbReference type="InterPro" id="IPR008146">
    <property type="entry name" value="Gln_synth_cat_dom"/>
</dbReference>
<dbReference type="PROSITE" id="PS00180">
    <property type="entry name" value="GLNA_1"/>
    <property type="match status" value="1"/>
</dbReference>
<comment type="similarity">
    <text evidence="2 9 10">Belongs to the glutamine synthetase family.</text>
</comment>
<comment type="function">
    <text evidence="1">Catalyzes the ATP-dependent biosynthesis of glutamine from glutamate and ammonia.</text>
</comment>
<feature type="binding site" evidence="7">
    <location>
        <position position="375"/>
    </location>
    <ligand>
        <name>Mg(2+)</name>
        <dbReference type="ChEBI" id="CHEBI:18420"/>
        <label>1</label>
    </ligand>
</feature>
<comment type="subcellular location">
    <subcellularLocation>
        <location evidence="11">Cytoplasm</location>
    </subcellularLocation>
</comment>
<dbReference type="InterPro" id="IPR036651">
    <property type="entry name" value="Gln_synt_N_sf"/>
</dbReference>
<feature type="binding site" evidence="6">
    <location>
        <position position="226"/>
    </location>
    <ligand>
        <name>ATP</name>
        <dbReference type="ChEBI" id="CHEBI:30616"/>
    </ligand>
</feature>
<dbReference type="GO" id="GO:0005524">
    <property type="term" value="F:ATP binding"/>
    <property type="evidence" value="ECO:0007669"/>
    <property type="project" value="UniProtKB-KW"/>
</dbReference>
<evidence type="ECO:0000313" key="15">
    <source>
        <dbReference type="EMBL" id="MBB2177556.1"/>
    </source>
</evidence>
<dbReference type="InterPro" id="IPR014746">
    <property type="entry name" value="Gln_synth/guanido_kin_cat_dom"/>
</dbReference>
<feature type="binding site" evidence="5">
    <location>
        <position position="377"/>
    </location>
    <ligand>
        <name>L-glutamate</name>
        <dbReference type="ChEBI" id="CHEBI:29985"/>
    </ligand>
</feature>
<dbReference type="Gene3D" id="3.10.20.70">
    <property type="entry name" value="Glutamine synthetase, N-terminal domain"/>
    <property type="match status" value="1"/>
</dbReference>
<comment type="subunit">
    <text evidence="11">Oligomer of 12 subunits arranged in the form of two hexagons.</text>
</comment>
<evidence type="ECO:0000256" key="7">
    <source>
        <dbReference type="PIRSR" id="PIRSR604809-3"/>
    </source>
</evidence>
<evidence type="ECO:0000313" key="16">
    <source>
        <dbReference type="Proteomes" id="UP000561066"/>
    </source>
</evidence>
<keyword evidence="7" id="KW-0460">Magnesium</keyword>
<comment type="catalytic activity">
    <reaction evidence="12">
        <text>L-glutamate + NH4(+) + ATP = L-glutamine + ADP + phosphate + H(+)</text>
        <dbReference type="Rhea" id="RHEA:16169"/>
        <dbReference type="ChEBI" id="CHEBI:15378"/>
        <dbReference type="ChEBI" id="CHEBI:28938"/>
        <dbReference type="ChEBI" id="CHEBI:29985"/>
        <dbReference type="ChEBI" id="CHEBI:30616"/>
        <dbReference type="ChEBI" id="CHEBI:43474"/>
        <dbReference type="ChEBI" id="CHEBI:58359"/>
        <dbReference type="ChEBI" id="CHEBI:456216"/>
        <dbReference type="EC" id="6.3.1.2"/>
    </reaction>
</comment>